<evidence type="ECO:0000259" key="4">
    <source>
        <dbReference type="Pfam" id="PF00294"/>
    </source>
</evidence>
<sequence>MKHDVVSIGNPLMDVLIDVEEGFLKELNLIKGNMHLLNEEEIAKIEEKLDKLSNVPEGHKKSEAFSSESEKGLENLKNFQKDKIKLAPGGSEANTLTALSMLGHRVVYFGKVGKDSHGEHYHNKLIEKGVISKVIKVDGMTGRAITFITPDSERTFATHLGVATLLEDNEINEADIIQAKFLHITTYTIDSENTRKAAMQALNIAKNNNVKICLDLADPNMVNRNKELLKPIIEEYVDILIANESEAKTFTGEEPEQAINTLSNTANITIIKLGEKGSIIKEKNNLIKIPGFKANAIDTTGAGDIYTAGLLYGLLNNLDLETSGKIASFIASKVVEVKGARLDKMPIEEINNLLQNAN</sequence>
<evidence type="ECO:0000256" key="2">
    <source>
        <dbReference type="ARBA" id="ARBA00022679"/>
    </source>
</evidence>
<keyword evidence="3" id="KW-0418">Kinase</keyword>
<dbReference type="CDD" id="cd01168">
    <property type="entry name" value="adenosine_kinase"/>
    <property type="match status" value="1"/>
</dbReference>
<feature type="domain" description="Carbohydrate kinase PfkB" evidence="4">
    <location>
        <begin position="77"/>
        <end position="343"/>
    </location>
</feature>
<dbReference type="SUPFAM" id="SSF53613">
    <property type="entry name" value="Ribokinase-like"/>
    <property type="match status" value="1"/>
</dbReference>
<evidence type="ECO:0000313" key="5">
    <source>
        <dbReference type="EMBL" id="GAF73458.1"/>
    </source>
</evidence>
<comment type="caution">
    <text evidence="5">The sequence shown here is derived from an EMBL/GenBank/DDBJ whole genome shotgun (WGS) entry which is preliminary data.</text>
</comment>
<dbReference type="PRINTS" id="PR00990">
    <property type="entry name" value="RIBOKINASE"/>
</dbReference>
<dbReference type="PANTHER" id="PTHR43320:SF3">
    <property type="entry name" value="CARBOHYDRATE KINASE PFKB DOMAIN-CONTAINING PROTEIN"/>
    <property type="match status" value="1"/>
</dbReference>
<dbReference type="InterPro" id="IPR052700">
    <property type="entry name" value="Carb_kinase_PfkB-like"/>
</dbReference>
<dbReference type="PANTHER" id="PTHR43320">
    <property type="entry name" value="SUGAR KINASE"/>
    <property type="match status" value="1"/>
</dbReference>
<dbReference type="InterPro" id="IPR029056">
    <property type="entry name" value="Ribokinase-like"/>
</dbReference>
<dbReference type="InterPro" id="IPR002139">
    <property type="entry name" value="Ribo/fructo_kinase"/>
</dbReference>
<gene>
    <name evidence="5" type="ORF">S01H1_05432</name>
</gene>
<dbReference type="PROSITE" id="PS00584">
    <property type="entry name" value="PFKB_KINASES_2"/>
    <property type="match status" value="1"/>
</dbReference>
<name>X0RXG1_9ZZZZ</name>
<dbReference type="InterPro" id="IPR011611">
    <property type="entry name" value="PfkB_dom"/>
</dbReference>
<dbReference type="Gene3D" id="3.40.1190.20">
    <property type="match status" value="1"/>
</dbReference>
<accession>X0RXG1</accession>
<dbReference type="GO" id="GO:0016301">
    <property type="term" value="F:kinase activity"/>
    <property type="evidence" value="ECO:0007669"/>
    <property type="project" value="UniProtKB-KW"/>
</dbReference>
<evidence type="ECO:0000256" key="1">
    <source>
        <dbReference type="ARBA" id="ARBA00010688"/>
    </source>
</evidence>
<dbReference type="EMBL" id="BARS01002830">
    <property type="protein sequence ID" value="GAF73458.1"/>
    <property type="molecule type" value="Genomic_DNA"/>
</dbReference>
<dbReference type="InterPro" id="IPR002173">
    <property type="entry name" value="Carboh/pur_kinase_PfkB_CS"/>
</dbReference>
<evidence type="ECO:0000256" key="3">
    <source>
        <dbReference type="ARBA" id="ARBA00022777"/>
    </source>
</evidence>
<comment type="similarity">
    <text evidence="1">Belongs to the carbohydrate kinase PfkB family.</text>
</comment>
<dbReference type="Pfam" id="PF00294">
    <property type="entry name" value="PfkB"/>
    <property type="match status" value="1"/>
</dbReference>
<proteinExistence type="inferred from homology"/>
<protein>
    <recommendedName>
        <fullName evidence="4">Carbohydrate kinase PfkB domain-containing protein</fullName>
    </recommendedName>
</protein>
<dbReference type="AlphaFoldDB" id="X0RXG1"/>
<reference evidence="5" key="1">
    <citation type="journal article" date="2014" name="Front. Microbiol.">
        <title>High frequency of phylogenetically diverse reductive dehalogenase-homologous genes in deep subseafloor sedimentary metagenomes.</title>
        <authorList>
            <person name="Kawai M."/>
            <person name="Futagami T."/>
            <person name="Toyoda A."/>
            <person name="Takaki Y."/>
            <person name="Nishi S."/>
            <person name="Hori S."/>
            <person name="Arai W."/>
            <person name="Tsubouchi T."/>
            <person name="Morono Y."/>
            <person name="Uchiyama I."/>
            <person name="Ito T."/>
            <person name="Fujiyama A."/>
            <person name="Inagaki F."/>
            <person name="Takami H."/>
        </authorList>
    </citation>
    <scope>NUCLEOTIDE SEQUENCE</scope>
    <source>
        <strain evidence="5">Expedition CK06-06</strain>
    </source>
</reference>
<keyword evidence="2" id="KW-0808">Transferase</keyword>
<organism evidence="5">
    <name type="scientific">marine sediment metagenome</name>
    <dbReference type="NCBI Taxonomy" id="412755"/>
    <lineage>
        <taxon>unclassified sequences</taxon>
        <taxon>metagenomes</taxon>
        <taxon>ecological metagenomes</taxon>
    </lineage>
</organism>